<protein>
    <recommendedName>
        <fullName evidence="1">DUF6455 domain-containing protein</fullName>
    </recommendedName>
</protein>
<dbReference type="EMBL" id="JAAORB010000025">
    <property type="protein sequence ID" value="NHQ75139.1"/>
    <property type="molecule type" value="Genomic_DNA"/>
</dbReference>
<comment type="caution">
    <text evidence="2">The sequence shown here is derived from an EMBL/GenBank/DDBJ whole genome shotgun (WGS) entry which is preliminary data.</text>
</comment>
<dbReference type="InterPro" id="IPR045601">
    <property type="entry name" value="DUF6455"/>
</dbReference>
<evidence type="ECO:0000313" key="3">
    <source>
        <dbReference type="Proteomes" id="UP000639775"/>
    </source>
</evidence>
<evidence type="ECO:0000259" key="1">
    <source>
        <dbReference type="Pfam" id="PF20056"/>
    </source>
</evidence>
<keyword evidence="3" id="KW-1185">Reference proteome</keyword>
<sequence length="88" mass="9380">MSSRTTLRRHAELVDRMVNTVGIDLEEKAMAGQIDFDGISDAVLNCVGCTAPEDCEHWLALNAGGSDSAPGICRNSELFATLKAGKRA</sequence>
<dbReference type="Proteomes" id="UP000639775">
    <property type="component" value="Unassembled WGS sequence"/>
</dbReference>
<dbReference type="Pfam" id="PF20056">
    <property type="entry name" value="DUF6455"/>
    <property type="match status" value="1"/>
</dbReference>
<gene>
    <name evidence="2" type="ORF">HAT86_11800</name>
</gene>
<dbReference type="AlphaFoldDB" id="A0A967EKV8"/>
<dbReference type="RefSeq" id="WP_167197754.1">
    <property type="nucleotide sequence ID" value="NZ_JAAORB010000025.1"/>
</dbReference>
<name>A0A967EKV8_9RHOB</name>
<feature type="domain" description="DUF6455" evidence="1">
    <location>
        <begin position="1"/>
        <end position="84"/>
    </location>
</feature>
<proteinExistence type="predicted"/>
<organism evidence="2 3">
    <name type="scientific">Roseovarius gahaiensis</name>
    <dbReference type="NCBI Taxonomy" id="2716691"/>
    <lineage>
        <taxon>Bacteria</taxon>
        <taxon>Pseudomonadati</taxon>
        <taxon>Pseudomonadota</taxon>
        <taxon>Alphaproteobacteria</taxon>
        <taxon>Rhodobacterales</taxon>
        <taxon>Roseobacteraceae</taxon>
        <taxon>Roseovarius</taxon>
    </lineage>
</organism>
<accession>A0A967EKV8</accession>
<evidence type="ECO:0000313" key="2">
    <source>
        <dbReference type="EMBL" id="NHQ75139.1"/>
    </source>
</evidence>
<reference evidence="2" key="1">
    <citation type="submission" date="2020-03" db="EMBL/GenBank/DDBJ databases">
        <title>Roseovarius gahaiensis sp. nov., isolated from Gahai Saline Lake, China.</title>
        <authorList>
            <person name="Sun X."/>
        </authorList>
    </citation>
    <scope>NUCLEOTIDE SEQUENCE</scope>
    <source>
        <strain evidence="2">GH877</strain>
    </source>
</reference>